<proteinExistence type="predicted"/>
<feature type="region of interest" description="Disordered" evidence="1">
    <location>
        <begin position="66"/>
        <end position="155"/>
    </location>
</feature>
<dbReference type="AlphaFoldDB" id="A0A3P7MRJ8"/>
<dbReference type="Proteomes" id="UP000281553">
    <property type="component" value="Unassembled WGS sequence"/>
</dbReference>
<protein>
    <submittedName>
        <fullName evidence="2">Uncharacterized protein</fullName>
    </submittedName>
</protein>
<dbReference type="EMBL" id="UYRU01071206">
    <property type="protein sequence ID" value="VDN20751.1"/>
    <property type="molecule type" value="Genomic_DNA"/>
</dbReference>
<evidence type="ECO:0000256" key="1">
    <source>
        <dbReference type="SAM" id="MobiDB-lite"/>
    </source>
</evidence>
<keyword evidence="3" id="KW-1185">Reference proteome</keyword>
<organism evidence="2 3">
    <name type="scientific">Dibothriocephalus latus</name>
    <name type="common">Fish tapeworm</name>
    <name type="synonym">Diphyllobothrium latum</name>
    <dbReference type="NCBI Taxonomy" id="60516"/>
    <lineage>
        <taxon>Eukaryota</taxon>
        <taxon>Metazoa</taxon>
        <taxon>Spiralia</taxon>
        <taxon>Lophotrochozoa</taxon>
        <taxon>Platyhelminthes</taxon>
        <taxon>Cestoda</taxon>
        <taxon>Eucestoda</taxon>
        <taxon>Diphyllobothriidea</taxon>
        <taxon>Diphyllobothriidae</taxon>
        <taxon>Dibothriocephalus</taxon>
    </lineage>
</organism>
<reference evidence="2 3" key="1">
    <citation type="submission" date="2018-11" db="EMBL/GenBank/DDBJ databases">
        <authorList>
            <consortium name="Pathogen Informatics"/>
        </authorList>
    </citation>
    <scope>NUCLEOTIDE SEQUENCE [LARGE SCALE GENOMIC DNA]</scope>
</reference>
<gene>
    <name evidence="2" type="ORF">DILT_LOCUS13685</name>
</gene>
<name>A0A3P7MRJ8_DIBLA</name>
<evidence type="ECO:0000313" key="3">
    <source>
        <dbReference type="Proteomes" id="UP000281553"/>
    </source>
</evidence>
<evidence type="ECO:0000313" key="2">
    <source>
        <dbReference type="EMBL" id="VDN20751.1"/>
    </source>
</evidence>
<sequence length="185" mass="18932">MQFKVINQLHRLQTAWLFKQLLQYLSRHICVLDIYADTMNKFLFSTLLVVAVVFIDRYAVATGVSEDKLGSDGGEGGNDNQGNGGGQGGNGNRENGGGQGSDGNQENGGGQGGNGNQENGGGQGGNGNQGNGDGQGGNGNQENGGGQGGDGNQENVACSLANFIDFNGVDQVHQQVGTEGDGLRG</sequence>
<feature type="compositionally biased region" description="Gly residues" evidence="1">
    <location>
        <begin position="71"/>
        <end position="151"/>
    </location>
</feature>
<accession>A0A3P7MRJ8</accession>